<proteinExistence type="predicted"/>
<comment type="caution">
    <text evidence="2">The sequence shown here is derived from an EMBL/GenBank/DDBJ whole genome shotgun (WGS) entry which is preliminary data.</text>
</comment>
<sequence length="111" mass="12050">MTTRIAALFGWSFGTWLLLTWTVTVEQLTFGGLLALVVACAPAPLGPVARPWRLLDPRCLATVVRLVIVASGRIVVANVLLARRIWAPSRPLASGWSSSRRRCGPMAGWVV</sequence>
<protein>
    <submittedName>
        <fullName evidence="2">Uncharacterized protein</fullName>
    </submittedName>
</protein>
<dbReference type="Pfam" id="PF01899">
    <property type="entry name" value="MNHE"/>
    <property type="match status" value="1"/>
</dbReference>
<keyword evidence="1" id="KW-1133">Transmembrane helix</keyword>
<dbReference type="Proteomes" id="UP001500635">
    <property type="component" value="Unassembled WGS sequence"/>
</dbReference>
<gene>
    <name evidence="2" type="ORF">GCM10023147_07470</name>
</gene>
<dbReference type="InterPro" id="IPR002758">
    <property type="entry name" value="Cation_antiport_E"/>
</dbReference>
<dbReference type="EMBL" id="BAABFR010000007">
    <property type="protein sequence ID" value="GAA4385571.1"/>
    <property type="molecule type" value="Genomic_DNA"/>
</dbReference>
<feature type="transmembrane region" description="Helical" evidence="1">
    <location>
        <begin position="63"/>
        <end position="82"/>
    </location>
</feature>
<dbReference type="RefSeq" id="WP_344991039.1">
    <property type="nucleotide sequence ID" value="NZ_BAABFR010000007.1"/>
</dbReference>
<name>A0ABP8J5U0_9ACTN</name>
<evidence type="ECO:0000313" key="2">
    <source>
        <dbReference type="EMBL" id="GAA4385571.1"/>
    </source>
</evidence>
<evidence type="ECO:0000256" key="1">
    <source>
        <dbReference type="SAM" id="Phobius"/>
    </source>
</evidence>
<keyword evidence="1" id="KW-0812">Transmembrane</keyword>
<evidence type="ECO:0000313" key="3">
    <source>
        <dbReference type="Proteomes" id="UP001500635"/>
    </source>
</evidence>
<organism evidence="2 3">
    <name type="scientific">Tsukamurella soli</name>
    <dbReference type="NCBI Taxonomy" id="644556"/>
    <lineage>
        <taxon>Bacteria</taxon>
        <taxon>Bacillati</taxon>
        <taxon>Actinomycetota</taxon>
        <taxon>Actinomycetes</taxon>
        <taxon>Mycobacteriales</taxon>
        <taxon>Tsukamurellaceae</taxon>
        <taxon>Tsukamurella</taxon>
    </lineage>
</organism>
<reference evidence="3" key="1">
    <citation type="journal article" date="2019" name="Int. J. Syst. Evol. Microbiol.">
        <title>The Global Catalogue of Microorganisms (GCM) 10K type strain sequencing project: providing services to taxonomists for standard genome sequencing and annotation.</title>
        <authorList>
            <consortium name="The Broad Institute Genomics Platform"/>
            <consortium name="The Broad Institute Genome Sequencing Center for Infectious Disease"/>
            <person name="Wu L."/>
            <person name="Ma J."/>
        </authorList>
    </citation>
    <scope>NUCLEOTIDE SEQUENCE [LARGE SCALE GENOMIC DNA]</scope>
    <source>
        <strain evidence="3">JCM 17688</strain>
    </source>
</reference>
<keyword evidence="3" id="KW-1185">Reference proteome</keyword>
<accession>A0ABP8J5U0</accession>
<keyword evidence="1" id="KW-0472">Membrane</keyword>